<gene>
    <name evidence="8" type="ORF">D3250_10410</name>
</gene>
<evidence type="ECO:0000256" key="6">
    <source>
        <dbReference type="SAM" id="MobiDB-lite"/>
    </source>
</evidence>
<dbReference type="PROSITE" id="PS01270">
    <property type="entry name" value="BAND_7"/>
    <property type="match status" value="1"/>
</dbReference>
<comment type="subcellular location">
    <subcellularLocation>
        <location evidence="1">Membrane</location>
        <topology evidence="1">Single-pass membrane protein</topology>
    </subcellularLocation>
</comment>
<dbReference type="PRINTS" id="PR00721">
    <property type="entry name" value="STOMATIN"/>
</dbReference>
<evidence type="ECO:0000259" key="7">
    <source>
        <dbReference type="SMART" id="SM00244"/>
    </source>
</evidence>
<evidence type="ECO:0000256" key="3">
    <source>
        <dbReference type="ARBA" id="ARBA00022692"/>
    </source>
</evidence>
<comment type="caution">
    <text evidence="8">The sequence shown here is derived from an EMBL/GenBank/DDBJ whole genome shotgun (WGS) entry which is preliminary data.</text>
</comment>
<evidence type="ECO:0000313" key="9">
    <source>
        <dbReference type="Proteomes" id="UP000266615"/>
    </source>
</evidence>
<dbReference type="OrthoDB" id="9809197at2"/>
<keyword evidence="5" id="KW-0472">Membrane</keyword>
<dbReference type="InterPro" id="IPR018080">
    <property type="entry name" value="Band_7/stomatin-like_CS"/>
</dbReference>
<dbReference type="Gene3D" id="3.30.479.30">
    <property type="entry name" value="Band 7 domain"/>
    <property type="match status" value="1"/>
</dbReference>
<proteinExistence type="inferred from homology"/>
<name>A0A3A4F441_9MICC</name>
<dbReference type="InterPro" id="IPR001972">
    <property type="entry name" value="Stomatin_HflK_fam"/>
</dbReference>
<sequence length="429" mass="46703">MADMPEIVVIVALLALVAFVVVVLAQSVRIVPQARAGIIERLGKYQRTQGPGLTLLVPFIDRLLPMLDMREQVVSFPPQPVITEDNLVVSIDTVVYFQITDPKAATYEIQNYIVAVEQLTTTTLRNVVGGMNLEEALTSRDQINSMLRGELDKVTGRWGIRVARVELKAIDPPHSIQDSMEQQMRAERSRRAAILTAEGNKQSSILNAEGERQAAILQAEGDAQSRILSANAEAQAIETVFNAVHASEPSPELLSYQYLQTLPEMAKSESNTMFVIPGEFGEALKSLSGAFGGKDEGGNLSFEEREKALESRAERLRKRRAEETRGGTGKPGISSAIADLAESARSTSVTDDHASYLSSKELEEEARKAEHGNANAARSSRVPGLEEDSTAALRRVAETAPPETEPDLGFDDSSDELDEGSTASQDRNN</sequence>
<feature type="region of interest" description="Disordered" evidence="6">
    <location>
        <begin position="294"/>
        <end position="429"/>
    </location>
</feature>
<keyword evidence="3" id="KW-0812">Transmembrane</keyword>
<dbReference type="SUPFAM" id="SSF117892">
    <property type="entry name" value="Band 7/SPFH domain"/>
    <property type="match status" value="1"/>
</dbReference>
<organism evidence="8 9">
    <name type="scientific">Nesterenkonia natronophila</name>
    <dbReference type="NCBI Taxonomy" id="2174932"/>
    <lineage>
        <taxon>Bacteria</taxon>
        <taxon>Bacillati</taxon>
        <taxon>Actinomycetota</taxon>
        <taxon>Actinomycetes</taxon>
        <taxon>Micrococcales</taxon>
        <taxon>Micrococcaceae</taxon>
        <taxon>Nesterenkonia</taxon>
    </lineage>
</organism>
<evidence type="ECO:0000256" key="2">
    <source>
        <dbReference type="ARBA" id="ARBA00008164"/>
    </source>
</evidence>
<dbReference type="InterPro" id="IPR050710">
    <property type="entry name" value="Band7/mec-2_domain"/>
</dbReference>
<dbReference type="PANTHER" id="PTHR43327">
    <property type="entry name" value="STOMATIN-LIKE PROTEIN 2, MITOCHONDRIAL"/>
    <property type="match status" value="1"/>
</dbReference>
<dbReference type="CDD" id="cd08829">
    <property type="entry name" value="SPFH_paraslipin"/>
    <property type="match status" value="1"/>
</dbReference>
<comment type="similarity">
    <text evidence="2">Belongs to the band 7/mec-2 family.</text>
</comment>
<evidence type="ECO:0000313" key="8">
    <source>
        <dbReference type="EMBL" id="RJN31250.1"/>
    </source>
</evidence>
<accession>A0A3A4F441</accession>
<dbReference type="PANTHER" id="PTHR43327:SF10">
    <property type="entry name" value="STOMATIN-LIKE PROTEIN 2, MITOCHONDRIAL"/>
    <property type="match status" value="1"/>
</dbReference>
<dbReference type="InterPro" id="IPR036013">
    <property type="entry name" value="Band_7/SPFH_dom_sf"/>
</dbReference>
<dbReference type="GO" id="GO:0098552">
    <property type="term" value="C:side of membrane"/>
    <property type="evidence" value="ECO:0007669"/>
    <property type="project" value="UniProtKB-ARBA"/>
</dbReference>
<dbReference type="InterPro" id="IPR001107">
    <property type="entry name" value="Band_7"/>
</dbReference>
<dbReference type="Pfam" id="PF01145">
    <property type="entry name" value="Band_7"/>
    <property type="match status" value="1"/>
</dbReference>
<dbReference type="FunFam" id="3.30.479.30:FF:000004">
    <property type="entry name" value="Putative membrane protease family, stomatin"/>
    <property type="match status" value="1"/>
</dbReference>
<evidence type="ECO:0000256" key="4">
    <source>
        <dbReference type="ARBA" id="ARBA00022989"/>
    </source>
</evidence>
<dbReference type="SMART" id="SM00244">
    <property type="entry name" value="PHB"/>
    <property type="match status" value="1"/>
</dbReference>
<keyword evidence="4" id="KW-1133">Transmembrane helix</keyword>
<reference evidence="8 9" key="1">
    <citation type="submission" date="2018-09" db="EMBL/GenBank/DDBJ databases">
        <title>Nesterenkonia natronophila sp. nov., an alkaliphilic actinobacteriume isolated from a soda lake, and emended description of the genus Nesterenkonia.</title>
        <authorList>
            <person name="Menes R.J."/>
            <person name="Iriarte A."/>
        </authorList>
    </citation>
    <scope>NUCLEOTIDE SEQUENCE [LARGE SCALE GENOMIC DNA]</scope>
    <source>
        <strain evidence="8 9">M8</strain>
    </source>
</reference>
<dbReference type="GO" id="GO:0005886">
    <property type="term" value="C:plasma membrane"/>
    <property type="evidence" value="ECO:0007669"/>
    <property type="project" value="UniProtKB-ARBA"/>
</dbReference>
<dbReference type="Proteomes" id="UP000266615">
    <property type="component" value="Unassembled WGS sequence"/>
</dbReference>
<feature type="compositionally biased region" description="Acidic residues" evidence="6">
    <location>
        <begin position="404"/>
        <end position="419"/>
    </location>
</feature>
<dbReference type="AlphaFoldDB" id="A0A3A4F441"/>
<feature type="domain" description="Band 7" evidence="7">
    <location>
        <begin position="26"/>
        <end position="184"/>
    </location>
</feature>
<evidence type="ECO:0000256" key="1">
    <source>
        <dbReference type="ARBA" id="ARBA00004167"/>
    </source>
</evidence>
<feature type="compositionally biased region" description="Basic and acidic residues" evidence="6">
    <location>
        <begin position="294"/>
        <end position="325"/>
    </location>
</feature>
<dbReference type="EMBL" id="QYZP01000003">
    <property type="protein sequence ID" value="RJN31250.1"/>
    <property type="molecule type" value="Genomic_DNA"/>
</dbReference>
<protein>
    <submittedName>
        <fullName evidence="8">SPFH/Band 7/PHB domain protein</fullName>
    </submittedName>
</protein>
<keyword evidence="9" id="KW-1185">Reference proteome</keyword>
<evidence type="ECO:0000256" key="5">
    <source>
        <dbReference type="ARBA" id="ARBA00023136"/>
    </source>
</evidence>